<sequence>MLNIRRVTRVSAGGKRFNFSVAIVIGNRKGSVGVGLGKGADTALAIDKAVRNAKKNMVNLKLTKTQSIPHQVYEKYSSARLFIQPSPGRGVVAGSALRFVIELAGIKDVTAKIVSPSKNKLNLARGAVKALSKFAV</sequence>
<dbReference type="GO" id="GO:1990904">
    <property type="term" value="C:ribonucleoprotein complex"/>
    <property type="evidence" value="ECO:0007669"/>
    <property type="project" value="UniProtKB-UniRule"/>
</dbReference>
<dbReference type="GO" id="GO:0005737">
    <property type="term" value="C:cytoplasm"/>
    <property type="evidence" value="ECO:0007669"/>
    <property type="project" value="UniProtKB-ARBA"/>
</dbReference>
<evidence type="ECO:0000313" key="10">
    <source>
        <dbReference type="Proteomes" id="UP000176429"/>
    </source>
</evidence>
<name>A0A1G2NV87_9BACT</name>
<organism evidence="9 10">
    <name type="scientific">Candidatus Taylorbacteria bacterium RIFCSPLOWO2_02_FULL_46_40</name>
    <dbReference type="NCBI Taxonomy" id="1802329"/>
    <lineage>
        <taxon>Bacteria</taxon>
        <taxon>Candidatus Tayloriibacteriota</taxon>
    </lineage>
</organism>
<proteinExistence type="inferred from homology"/>
<accession>A0A1G2NV87</accession>
<dbReference type="InterPro" id="IPR013810">
    <property type="entry name" value="Ribosomal_uS5_N"/>
</dbReference>
<protein>
    <recommendedName>
        <fullName evidence="4">Small ribosomal subunit protein uS5</fullName>
    </recommendedName>
    <alternativeName>
        <fullName evidence="5">30S ribosomal protein S5</fullName>
    </alternativeName>
</protein>
<evidence type="ECO:0000256" key="6">
    <source>
        <dbReference type="PROSITE-ProRule" id="PRU00268"/>
    </source>
</evidence>
<comment type="caution">
    <text evidence="9">The sequence shown here is derived from an EMBL/GenBank/DDBJ whole genome shotgun (WGS) entry which is preliminary data.</text>
</comment>
<keyword evidence="3 6" id="KW-0687">Ribonucleoprotein</keyword>
<dbReference type="EMBL" id="MHSH01000057">
    <property type="protein sequence ID" value="OHA40000.1"/>
    <property type="molecule type" value="Genomic_DNA"/>
</dbReference>
<evidence type="ECO:0000256" key="3">
    <source>
        <dbReference type="ARBA" id="ARBA00023274"/>
    </source>
</evidence>
<evidence type="ECO:0000313" key="9">
    <source>
        <dbReference type="EMBL" id="OHA40000.1"/>
    </source>
</evidence>
<dbReference type="GO" id="GO:0003735">
    <property type="term" value="F:structural constituent of ribosome"/>
    <property type="evidence" value="ECO:0007669"/>
    <property type="project" value="UniProtKB-UniRule"/>
</dbReference>
<comment type="similarity">
    <text evidence="1 7">Belongs to the universal ribosomal protein uS5 family.</text>
</comment>
<reference evidence="9 10" key="1">
    <citation type="journal article" date="2016" name="Nat. Commun.">
        <title>Thousands of microbial genomes shed light on interconnected biogeochemical processes in an aquifer system.</title>
        <authorList>
            <person name="Anantharaman K."/>
            <person name="Brown C.T."/>
            <person name="Hug L.A."/>
            <person name="Sharon I."/>
            <person name="Castelle C.J."/>
            <person name="Probst A.J."/>
            <person name="Thomas B.C."/>
            <person name="Singh A."/>
            <person name="Wilkins M.J."/>
            <person name="Karaoz U."/>
            <person name="Brodie E.L."/>
            <person name="Williams K.H."/>
            <person name="Hubbard S.S."/>
            <person name="Banfield J.F."/>
        </authorList>
    </citation>
    <scope>NUCLEOTIDE SEQUENCE [LARGE SCALE GENOMIC DNA]</scope>
</reference>
<gene>
    <name evidence="9" type="ORF">A3H68_00035</name>
</gene>
<evidence type="ECO:0000256" key="5">
    <source>
        <dbReference type="ARBA" id="ARBA00035519"/>
    </source>
</evidence>
<dbReference type="Proteomes" id="UP000176429">
    <property type="component" value="Unassembled WGS sequence"/>
</dbReference>
<dbReference type="AlphaFoldDB" id="A0A1G2NV87"/>
<dbReference type="GO" id="GO:0006412">
    <property type="term" value="P:translation"/>
    <property type="evidence" value="ECO:0007669"/>
    <property type="project" value="InterPro"/>
</dbReference>
<dbReference type="PANTHER" id="PTHR48277:SF1">
    <property type="entry name" value="MITOCHONDRIAL RIBOSOMAL PROTEIN S5"/>
    <property type="match status" value="1"/>
</dbReference>
<evidence type="ECO:0000259" key="8">
    <source>
        <dbReference type="PROSITE" id="PS50881"/>
    </source>
</evidence>
<dbReference type="Gene3D" id="3.30.230.10">
    <property type="match status" value="1"/>
</dbReference>
<dbReference type="InterPro" id="IPR020568">
    <property type="entry name" value="Ribosomal_Su5_D2-typ_SF"/>
</dbReference>
<dbReference type="Pfam" id="PF00333">
    <property type="entry name" value="Ribosomal_S5"/>
    <property type="match status" value="1"/>
</dbReference>
<dbReference type="Gene3D" id="3.30.160.20">
    <property type="match status" value="1"/>
</dbReference>
<evidence type="ECO:0000256" key="2">
    <source>
        <dbReference type="ARBA" id="ARBA00022980"/>
    </source>
</evidence>
<evidence type="ECO:0000256" key="1">
    <source>
        <dbReference type="ARBA" id="ARBA00008945"/>
    </source>
</evidence>
<dbReference type="Pfam" id="PF03719">
    <property type="entry name" value="Ribosomal_S5_C"/>
    <property type="match status" value="1"/>
</dbReference>
<dbReference type="InterPro" id="IPR005324">
    <property type="entry name" value="Ribosomal_uS5_C"/>
</dbReference>
<keyword evidence="2 6" id="KW-0689">Ribosomal protein</keyword>
<dbReference type="InterPro" id="IPR014721">
    <property type="entry name" value="Ribsml_uS5_D2-typ_fold_subgr"/>
</dbReference>
<dbReference type="SUPFAM" id="SSF54211">
    <property type="entry name" value="Ribosomal protein S5 domain 2-like"/>
    <property type="match status" value="1"/>
</dbReference>
<dbReference type="GO" id="GO:0003723">
    <property type="term" value="F:RNA binding"/>
    <property type="evidence" value="ECO:0007669"/>
    <property type="project" value="InterPro"/>
</dbReference>
<dbReference type="SUPFAM" id="SSF54768">
    <property type="entry name" value="dsRNA-binding domain-like"/>
    <property type="match status" value="1"/>
</dbReference>
<feature type="domain" description="S5 DRBM" evidence="8">
    <location>
        <begin position="1"/>
        <end position="60"/>
    </location>
</feature>
<dbReference type="GO" id="GO:0005840">
    <property type="term" value="C:ribosome"/>
    <property type="evidence" value="ECO:0007669"/>
    <property type="project" value="UniProtKB-KW"/>
</dbReference>
<evidence type="ECO:0000256" key="7">
    <source>
        <dbReference type="RuleBase" id="RU003823"/>
    </source>
</evidence>
<evidence type="ECO:0000256" key="4">
    <source>
        <dbReference type="ARBA" id="ARBA00035255"/>
    </source>
</evidence>
<dbReference type="PROSITE" id="PS50881">
    <property type="entry name" value="S5_DSRBD"/>
    <property type="match status" value="1"/>
</dbReference>
<dbReference type="FunFam" id="3.30.230.10:FF:000002">
    <property type="entry name" value="30S ribosomal protein S5"/>
    <property type="match status" value="1"/>
</dbReference>
<dbReference type="InterPro" id="IPR000851">
    <property type="entry name" value="Ribosomal_uS5"/>
</dbReference>
<dbReference type="PANTHER" id="PTHR48277">
    <property type="entry name" value="MITOCHONDRIAL RIBOSOMAL PROTEIN S5"/>
    <property type="match status" value="1"/>
</dbReference>